<dbReference type="GO" id="GO:0003887">
    <property type="term" value="F:DNA-directed DNA polymerase activity"/>
    <property type="evidence" value="ECO:0007669"/>
    <property type="project" value="UniProtKB-KW"/>
</dbReference>
<keyword evidence="4 20" id="KW-0808">Transferase</keyword>
<evidence type="ECO:0000256" key="10">
    <source>
        <dbReference type="ARBA" id="ARBA00022839"/>
    </source>
</evidence>
<keyword evidence="13 19" id="KW-0464">Manganese</keyword>
<dbReference type="SUPFAM" id="SSF53098">
    <property type="entry name" value="Ribonuclease H-like"/>
    <property type="match status" value="1"/>
</dbReference>
<dbReference type="CDD" id="cd06131">
    <property type="entry name" value="DNA_pol_III_epsilon_Ecoli_like"/>
    <property type="match status" value="1"/>
</dbReference>
<evidence type="ECO:0000256" key="2">
    <source>
        <dbReference type="ARBA" id="ARBA00012417"/>
    </source>
</evidence>
<evidence type="ECO:0000256" key="14">
    <source>
        <dbReference type="ARBA" id="ARBA00025483"/>
    </source>
</evidence>
<keyword evidence="12 20" id="KW-0239">DNA-directed DNA polymerase</keyword>
<keyword evidence="9 20" id="KW-0378">Hydrolase</keyword>
<evidence type="ECO:0000256" key="3">
    <source>
        <dbReference type="ARBA" id="ARBA00020352"/>
    </source>
</evidence>
<feature type="binding site" evidence="19">
    <location>
        <position position="9"/>
    </location>
    <ligand>
        <name>a divalent metal cation</name>
        <dbReference type="ChEBI" id="CHEBI:60240"/>
        <label>1</label>
        <note>catalytic</note>
    </ligand>
</feature>
<dbReference type="InterPro" id="IPR036397">
    <property type="entry name" value="RNaseH_sf"/>
</dbReference>
<dbReference type="GO" id="GO:0046872">
    <property type="term" value="F:metal ion binding"/>
    <property type="evidence" value="ECO:0007669"/>
    <property type="project" value="UniProtKB-KW"/>
</dbReference>
<keyword evidence="6 20" id="KW-0235">DNA replication</keyword>
<dbReference type="InterPro" id="IPR006054">
    <property type="entry name" value="DnaQ"/>
</dbReference>
<dbReference type="Gene3D" id="3.30.420.10">
    <property type="entry name" value="Ribonuclease H-like superfamily/Ribonuclease H"/>
    <property type="match status" value="1"/>
</dbReference>
<comment type="cofactor">
    <cofactor evidence="19">
        <name>Mg(2+)</name>
        <dbReference type="ChEBI" id="CHEBI:18420"/>
    </cofactor>
    <cofactor evidence="19">
        <name>Mn(2+)</name>
        <dbReference type="ChEBI" id="CHEBI:29035"/>
    </cofactor>
    <text evidence="19">Binds 2 divalent metal cations. Magnesium or manganese.</text>
</comment>
<dbReference type="Proteomes" id="UP001301140">
    <property type="component" value="Unassembled WGS sequence"/>
</dbReference>
<evidence type="ECO:0000256" key="8">
    <source>
        <dbReference type="ARBA" id="ARBA00022723"/>
    </source>
</evidence>
<evidence type="ECO:0000256" key="13">
    <source>
        <dbReference type="ARBA" id="ARBA00023211"/>
    </source>
</evidence>
<comment type="catalytic activity">
    <reaction evidence="16 20">
        <text>DNA(n) + a 2'-deoxyribonucleoside 5'-triphosphate = DNA(n+1) + diphosphate</text>
        <dbReference type="Rhea" id="RHEA:22508"/>
        <dbReference type="Rhea" id="RHEA-COMP:17339"/>
        <dbReference type="Rhea" id="RHEA-COMP:17340"/>
        <dbReference type="ChEBI" id="CHEBI:33019"/>
        <dbReference type="ChEBI" id="CHEBI:61560"/>
        <dbReference type="ChEBI" id="CHEBI:173112"/>
        <dbReference type="EC" id="2.7.7.7"/>
    </reaction>
</comment>
<dbReference type="RefSeq" id="WP_407660429.1">
    <property type="nucleotide sequence ID" value="NZ_JARGEQ010000008.1"/>
</dbReference>
<evidence type="ECO:0000256" key="9">
    <source>
        <dbReference type="ARBA" id="ARBA00022801"/>
    </source>
</evidence>
<keyword evidence="7 20" id="KW-0540">Nuclease</keyword>
<dbReference type="InterPro" id="IPR006309">
    <property type="entry name" value="DnaQ_proteo"/>
</dbReference>
<evidence type="ECO:0000256" key="19">
    <source>
        <dbReference type="PIRSR" id="PIRSR606309-3"/>
    </source>
</evidence>
<dbReference type="Pfam" id="PF00929">
    <property type="entry name" value="RNase_T"/>
    <property type="match status" value="1"/>
</dbReference>
<protein>
    <recommendedName>
        <fullName evidence="3 20">DNA polymerase III subunit epsilon</fullName>
        <ecNumber evidence="2 20">2.7.7.7</ecNumber>
    </recommendedName>
</protein>
<evidence type="ECO:0000259" key="21">
    <source>
        <dbReference type="SMART" id="SM00479"/>
    </source>
</evidence>
<evidence type="ECO:0000313" key="23">
    <source>
        <dbReference type="Proteomes" id="UP001301140"/>
    </source>
</evidence>
<feature type="binding site" evidence="18">
    <location>
        <position position="52"/>
    </location>
    <ligand>
        <name>substrate</name>
    </ligand>
</feature>
<keyword evidence="10 20" id="KW-0269">Exonuclease</keyword>
<evidence type="ECO:0000256" key="20">
    <source>
        <dbReference type="RuleBase" id="RU364087"/>
    </source>
</evidence>
<dbReference type="GO" id="GO:0003677">
    <property type="term" value="F:DNA binding"/>
    <property type="evidence" value="ECO:0007669"/>
    <property type="project" value="InterPro"/>
</dbReference>
<feature type="binding site" evidence="18">
    <location>
        <position position="7"/>
    </location>
    <ligand>
        <name>substrate</name>
    </ligand>
</feature>
<dbReference type="InterPro" id="IPR012337">
    <property type="entry name" value="RNaseH-like_sf"/>
</dbReference>
<evidence type="ECO:0000313" key="22">
    <source>
        <dbReference type="EMBL" id="MDF1585157.1"/>
    </source>
</evidence>
<evidence type="ECO:0000256" key="1">
    <source>
        <dbReference type="ARBA" id="ARBA00001936"/>
    </source>
</evidence>
<evidence type="ECO:0000256" key="5">
    <source>
        <dbReference type="ARBA" id="ARBA00022695"/>
    </source>
</evidence>
<organism evidence="22 23">
    <name type="scientific">Marinimicrococcus flavescens</name>
    <dbReference type="NCBI Taxonomy" id="3031815"/>
    <lineage>
        <taxon>Bacteria</taxon>
        <taxon>Pseudomonadati</taxon>
        <taxon>Pseudomonadota</taxon>
        <taxon>Alphaproteobacteria</taxon>
        <taxon>Geminicoccales</taxon>
        <taxon>Geminicoccaceae</taxon>
        <taxon>Marinimicrococcus</taxon>
    </lineage>
</organism>
<feature type="domain" description="Exonuclease" evidence="21">
    <location>
        <begin position="2"/>
        <end position="172"/>
    </location>
</feature>
<comment type="cofactor">
    <cofactor evidence="1 20">
        <name>Mn(2+)</name>
        <dbReference type="ChEBI" id="CHEBI:29035"/>
    </cofactor>
</comment>
<keyword evidence="11 19" id="KW-0460">Magnesium</keyword>
<feature type="binding site" evidence="18">
    <location>
        <position position="9"/>
    </location>
    <ligand>
        <name>substrate</name>
    </ligand>
</feature>
<dbReference type="PANTHER" id="PTHR30231:SF41">
    <property type="entry name" value="DNA POLYMERASE III SUBUNIT EPSILON"/>
    <property type="match status" value="1"/>
</dbReference>
<dbReference type="NCBIfam" id="TIGR01406">
    <property type="entry name" value="dnaQ_proteo"/>
    <property type="match status" value="1"/>
</dbReference>
<proteinExistence type="predicted"/>
<sequence>MREIVVDTETTGLDPLKGDRLVEIAGVELVNHVPTGNSFHRYINPQRDMPEEAFRIHGLSADFLAGHPLFHEVIDDFLEFAGESRLIIHNAAFDMRFINAELARLGRRGVPMDRAVDTLAMAQKRFPGAPNSLDALCRRFGVDSSARVKHGALLDCELLAEVYLNLLGGRQADLGLKVETRRSMVVQVTQRTVRPARPHAASPEELAAHRAFVARLKEPLWDLPEG</sequence>
<feature type="binding site" evidence="19">
    <location>
        <position position="155"/>
    </location>
    <ligand>
        <name>a divalent metal cation</name>
        <dbReference type="ChEBI" id="CHEBI:60240"/>
        <label>1</label>
        <note>catalytic</note>
    </ligand>
</feature>
<evidence type="ECO:0000256" key="6">
    <source>
        <dbReference type="ARBA" id="ARBA00022705"/>
    </source>
</evidence>
<gene>
    <name evidence="20 22" type="primary">dnaQ</name>
    <name evidence="22" type="ORF">PZ740_02005</name>
</gene>
<reference evidence="22 23" key="1">
    <citation type="submission" date="2023-03" db="EMBL/GenBank/DDBJ databases">
        <title>YIM 152171 draft genome.</title>
        <authorList>
            <person name="Yang Z."/>
        </authorList>
    </citation>
    <scope>NUCLEOTIDE SEQUENCE [LARGE SCALE GENOMIC DNA]</scope>
    <source>
        <strain evidence="22 23">YIM 152171</strain>
    </source>
</reference>
<evidence type="ECO:0000256" key="7">
    <source>
        <dbReference type="ARBA" id="ARBA00022722"/>
    </source>
</evidence>
<keyword evidence="5 20" id="KW-0548">Nucleotidyltransferase</keyword>
<dbReference type="GO" id="GO:0008408">
    <property type="term" value="F:3'-5' exonuclease activity"/>
    <property type="evidence" value="ECO:0007669"/>
    <property type="project" value="TreeGrafter"/>
</dbReference>
<feature type="active site" description="Proton acceptor" evidence="17">
    <location>
        <position position="150"/>
    </location>
</feature>
<evidence type="ECO:0000256" key="12">
    <source>
        <dbReference type="ARBA" id="ARBA00022932"/>
    </source>
</evidence>
<accession>A0AAP3UXI2</accession>
<dbReference type="GO" id="GO:0045004">
    <property type="term" value="P:DNA replication proofreading"/>
    <property type="evidence" value="ECO:0007669"/>
    <property type="project" value="TreeGrafter"/>
</dbReference>
<evidence type="ECO:0000256" key="18">
    <source>
        <dbReference type="PIRSR" id="PIRSR606309-2"/>
    </source>
</evidence>
<dbReference type="NCBIfam" id="NF004316">
    <property type="entry name" value="PRK05711.1"/>
    <property type="match status" value="1"/>
</dbReference>
<feature type="binding site" evidence="19">
    <location>
        <position position="7"/>
    </location>
    <ligand>
        <name>a divalent metal cation</name>
        <dbReference type="ChEBI" id="CHEBI:60240"/>
        <label>1</label>
        <note>catalytic</note>
    </ligand>
</feature>
<dbReference type="InterPro" id="IPR013520">
    <property type="entry name" value="Ribonucl_H"/>
</dbReference>
<feature type="binding site" evidence="18">
    <location>
        <position position="57"/>
    </location>
    <ligand>
        <name>substrate</name>
    </ligand>
</feature>
<dbReference type="GO" id="GO:0005829">
    <property type="term" value="C:cytosol"/>
    <property type="evidence" value="ECO:0007669"/>
    <property type="project" value="TreeGrafter"/>
</dbReference>
<evidence type="ECO:0000256" key="17">
    <source>
        <dbReference type="PIRSR" id="PIRSR606309-1"/>
    </source>
</evidence>
<evidence type="ECO:0000256" key="11">
    <source>
        <dbReference type="ARBA" id="ARBA00022842"/>
    </source>
</evidence>
<dbReference type="EMBL" id="JARGEQ010000008">
    <property type="protein sequence ID" value="MDF1585157.1"/>
    <property type="molecule type" value="Genomic_DNA"/>
</dbReference>
<evidence type="ECO:0000256" key="16">
    <source>
        <dbReference type="ARBA" id="ARBA00049244"/>
    </source>
</evidence>
<feature type="binding site" evidence="18">
    <location>
        <position position="155"/>
    </location>
    <ligand>
        <name>substrate</name>
    </ligand>
</feature>
<dbReference type="AlphaFoldDB" id="A0AAP3UXI2"/>
<evidence type="ECO:0000256" key="4">
    <source>
        <dbReference type="ARBA" id="ARBA00022679"/>
    </source>
</evidence>
<dbReference type="SMART" id="SM00479">
    <property type="entry name" value="EXOIII"/>
    <property type="match status" value="1"/>
</dbReference>
<dbReference type="FunFam" id="3.30.420.10:FF:000012">
    <property type="entry name" value="DNA polymerase III subunit epsilon"/>
    <property type="match status" value="1"/>
</dbReference>
<comment type="function">
    <text evidence="14 20">DNA polymerase III is a complex, multichain enzyme responsible for most of the replicative synthesis in bacteria. The epsilon subunit contain the editing function and is a proofreading 3'-5' exonuclease.</text>
</comment>
<dbReference type="NCBIfam" id="TIGR00573">
    <property type="entry name" value="dnaq"/>
    <property type="match status" value="1"/>
</dbReference>
<comment type="subunit">
    <text evidence="15 20">DNA polymerase III contains a core (composed of alpha, epsilon and theta chains) that associates with a tau subunit. This core dimerizes to form the POLIII' complex. PolIII' associates with the gamma complex (composed of gamma, delta, delta', psi and chi chains) and with the beta chain to form the complete DNA polymerase III complex.</text>
</comment>
<dbReference type="PANTHER" id="PTHR30231">
    <property type="entry name" value="DNA POLYMERASE III SUBUNIT EPSILON"/>
    <property type="match status" value="1"/>
</dbReference>
<comment type="caution">
    <text evidence="22">The sequence shown here is derived from an EMBL/GenBank/DDBJ whole genome shotgun (WGS) entry which is preliminary data.</text>
</comment>
<keyword evidence="23" id="KW-1185">Reference proteome</keyword>
<dbReference type="EC" id="2.7.7.7" evidence="2 20"/>
<evidence type="ECO:0000256" key="15">
    <source>
        <dbReference type="ARBA" id="ARBA00026073"/>
    </source>
</evidence>
<name>A0AAP3UXI2_9PROT</name>
<keyword evidence="8 19" id="KW-0479">Metal-binding</keyword>